<dbReference type="InterPro" id="IPR014777">
    <property type="entry name" value="4pyrrole_Mease_sub1"/>
</dbReference>
<accession>A0ABY8MDU5</accession>
<evidence type="ECO:0000256" key="6">
    <source>
        <dbReference type="HAMAP-Rule" id="MF_01877"/>
    </source>
</evidence>
<dbReference type="Pfam" id="PF00590">
    <property type="entry name" value="TP_methylase"/>
    <property type="match status" value="1"/>
</dbReference>
<evidence type="ECO:0000256" key="2">
    <source>
        <dbReference type="ARBA" id="ARBA00022552"/>
    </source>
</evidence>
<proteinExistence type="inferred from homology"/>
<dbReference type="InterPro" id="IPR008189">
    <property type="entry name" value="rRNA_ssu_MeTfrase_I"/>
</dbReference>
<dbReference type="GO" id="GO:0032259">
    <property type="term" value="P:methylation"/>
    <property type="evidence" value="ECO:0007669"/>
    <property type="project" value="UniProtKB-KW"/>
</dbReference>
<keyword evidence="4 6" id="KW-0808">Transferase</keyword>
<evidence type="ECO:0000313" key="10">
    <source>
        <dbReference type="Proteomes" id="UP001228690"/>
    </source>
</evidence>
<sequence>MGNRKVSKRSNHGQGEGHGKVQGRKGSKGLSRSMGSNSGKPGGEGPVLPEGVAGLAGLPGKSPEAGERARPQTLYMVATPIGNLRDITLRALDILTSVDVIACESLMRSRNLLREYRIYPEQLLVCQAGNEEAGAGGLVKLLERGRSIAYISDAGTPGINDPGMKLVAAVRGEGFAVEALPGPSALTMMASLASCSCKPLSFVGFLSPKSGRRQRELRHWLEQGHSFVFYESPFRVEATLKDIDCLAPQRVLFLGREMTKKNAQFLWGTSDHLLCQLKLMTLVRGEFTLLVAEE</sequence>
<evidence type="ECO:0000256" key="1">
    <source>
        <dbReference type="ARBA" id="ARBA00022490"/>
    </source>
</evidence>
<dbReference type="CDD" id="cd11648">
    <property type="entry name" value="RsmI"/>
    <property type="match status" value="1"/>
</dbReference>
<dbReference type="RefSeq" id="WP_326926283.1">
    <property type="nucleotide sequence ID" value="NZ_CP123443.1"/>
</dbReference>
<feature type="domain" description="Tetrapyrrole methylase" evidence="8">
    <location>
        <begin position="73"/>
        <end position="269"/>
    </location>
</feature>
<dbReference type="PANTHER" id="PTHR46111:SF1">
    <property type="entry name" value="RIBOSOMAL RNA SMALL SUBUNIT METHYLTRANSFERASE I"/>
    <property type="match status" value="1"/>
</dbReference>
<dbReference type="SUPFAM" id="SSF53790">
    <property type="entry name" value="Tetrapyrrole methylase"/>
    <property type="match status" value="1"/>
</dbReference>
<name>A0ABY8MDU5_9SPIO</name>
<protein>
    <recommendedName>
        <fullName evidence="6">Ribosomal RNA small subunit methyltransferase I</fullName>
        <ecNumber evidence="6">2.1.1.198</ecNumber>
    </recommendedName>
    <alternativeName>
        <fullName evidence="6">16S rRNA 2'-O-ribose C1402 methyltransferase</fullName>
    </alternativeName>
    <alternativeName>
        <fullName evidence="6">rRNA (cytidine-2'-O-)-methyltransferase RsmI</fullName>
    </alternativeName>
</protein>
<organism evidence="9 10">
    <name type="scientific">Candidatus Haliotispira prima</name>
    <dbReference type="NCBI Taxonomy" id="3034016"/>
    <lineage>
        <taxon>Bacteria</taxon>
        <taxon>Pseudomonadati</taxon>
        <taxon>Spirochaetota</taxon>
        <taxon>Spirochaetia</taxon>
        <taxon>Spirochaetales</taxon>
        <taxon>Spirochaetaceae</taxon>
        <taxon>Candidatus Haliotispira</taxon>
    </lineage>
</organism>
<comment type="function">
    <text evidence="6">Catalyzes the 2'-O-methylation of the ribose of cytidine 1402 (C1402) in 16S rRNA.</text>
</comment>
<keyword evidence="1 6" id="KW-0963">Cytoplasm</keyword>
<dbReference type="EMBL" id="CP123443">
    <property type="protein sequence ID" value="WGK68117.1"/>
    <property type="molecule type" value="Genomic_DNA"/>
</dbReference>
<keyword evidence="3 6" id="KW-0489">Methyltransferase</keyword>
<dbReference type="InterPro" id="IPR000878">
    <property type="entry name" value="4pyrrol_Mease"/>
</dbReference>
<dbReference type="InterPro" id="IPR014776">
    <property type="entry name" value="4pyrrole_Mease_sub2"/>
</dbReference>
<evidence type="ECO:0000259" key="8">
    <source>
        <dbReference type="Pfam" id="PF00590"/>
    </source>
</evidence>
<dbReference type="Gene3D" id="3.30.950.10">
    <property type="entry name" value="Methyltransferase, Cobalt-precorrin-4 Transmethylase, Domain 2"/>
    <property type="match status" value="1"/>
</dbReference>
<dbReference type="HAMAP" id="MF_01877">
    <property type="entry name" value="16SrRNA_methyltr_I"/>
    <property type="match status" value="1"/>
</dbReference>
<feature type="compositionally biased region" description="Basic residues" evidence="7">
    <location>
        <begin position="1"/>
        <end position="11"/>
    </location>
</feature>
<evidence type="ECO:0000256" key="3">
    <source>
        <dbReference type="ARBA" id="ARBA00022603"/>
    </source>
</evidence>
<evidence type="ECO:0000256" key="5">
    <source>
        <dbReference type="ARBA" id="ARBA00022691"/>
    </source>
</evidence>
<reference evidence="9 10" key="1">
    <citation type="submission" date="2023-04" db="EMBL/GenBank/DDBJ databases">
        <title>Spirochaete genome identified in red abalone sample constitutes a novel genus.</title>
        <authorList>
            <person name="Sharma S.P."/>
            <person name="Purcell C.M."/>
            <person name="Hyde J.R."/>
            <person name="Severin A.J."/>
        </authorList>
    </citation>
    <scope>NUCLEOTIDE SEQUENCE [LARGE SCALE GENOMIC DNA]</scope>
    <source>
        <strain evidence="9 10">SP-2023</strain>
    </source>
</reference>
<keyword evidence="2 6" id="KW-0698">rRNA processing</keyword>
<dbReference type="GO" id="GO:0008168">
    <property type="term" value="F:methyltransferase activity"/>
    <property type="evidence" value="ECO:0007669"/>
    <property type="project" value="UniProtKB-KW"/>
</dbReference>
<gene>
    <name evidence="6 9" type="primary">rsmI</name>
    <name evidence="9" type="ORF">P0082_06430</name>
</gene>
<evidence type="ECO:0000256" key="7">
    <source>
        <dbReference type="SAM" id="MobiDB-lite"/>
    </source>
</evidence>
<dbReference type="InterPro" id="IPR018063">
    <property type="entry name" value="SAM_MeTrfase_RsmI_CS"/>
</dbReference>
<feature type="region of interest" description="Disordered" evidence="7">
    <location>
        <begin position="1"/>
        <end position="71"/>
    </location>
</feature>
<evidence type="ECO:0000313" key="9">
    <source>
        <dbReference type="EMBL" id="WGK68117.1"/>
    </source>
</evidence>
<dbReference type="PANTHER" id="PTHR46111">
    <property type="entry name" value="RIBOSOMAL RNA SMALL SUBUNIT METHYLTRANSFERASE I"/>
    <property type="match status" value="1"/>
</dbReference>
<dbReference type="InterPro" id="IPR035996">
    <property type="entry name" value="4pyrrol_Methylase_sf"/>
</dbReference>
<comment type="similarity">
    <text evidence="6">Belongs to the methyltransferase superfamily. RsmI family.</text>
</comment>
<comment type="catalytic activity">
    <reaction evidence="6">
        <text>cytidine(1402) in 16S rRNA + S-adenosyl-L-methionine = 2'-O-methylcytidine(1402) in 16S rRNA + S-adenosyl-L-homocysteine + H(+)</text>
        <dbReference type="Rhea" id="RHEA:42924"/>
        <dbReference type="Rhea" id="RHEA-COMP:10285"/>
        <dbReference type="Rhea" id="RHEA-COMP:10286"/>
        <dbReference type="ChEBI" id="CHEBI:15378"/>
        <dbReference type="ChEBI" id="CHEBI:57856"/>
        <dbReference type="ChEBI" id="CHEBI:59789"/>
        <dbReference type="ChEBI" id="CHEBI:74495"/>
        <dbReference type="ChEBI" id="CHEBI:82748"/>
        <dbReference type="EC" id="2.1.1.198"/>
    </reaction>
</comment>
<keyword evidence="5 6" id="KW-0949">S-adenosyl-L-methionine</keyword>
<comment type="subcellular location">
    <subcellularLocation>
        <location evidence="6">Cytoplasm</location>
    </subcellularLocation>
</comment>
<keyword evidence="10" id="KW-1185">Reference proteome</keyword>
<dbReference type="Proteomes" id="UP001228690">
    <property type="component" value="Chromosome"/>
</dbReference>
<dbReference type="NCBIfam" id="TIGR00096">
    <property type="entry name" value="16S rRNA (cytidine(1402)-2'-O)-methyltransferase"/>
    <property type="match status" value="1"/>
</dbReference>
<dbReference type="EC" id="2.1.1.198" evidence="6"/>
<dbReference type="PROSITE" id="PS01296">
    <property type="entry name" value="RSMI"/>
    <property type="match status" value="1"/>
</dbReference>
<dbReference type="Gene3D" id="3.40.1010.10">
    <property type="entry name" value="Cobalt-precorrin-4 Transmethylase, Domain 1"/>
    <property type="match status" value="1"/>
</dbReference>
<evidence type="ECO:0000256" key="4">
    <source>
        <dbReference type="ARBA" id="ARBA00022679"/>
    </source>
</evidence>